<keyword evidence="5 13" id="KW-0520">NAD</keyword>
<feature type="binding site" evidence="13">
    <location>
        <position position="154"/>
    </location>
    <ligand>
        <name>sn-glycerol 3-phosphate</name>
        <dbReference type="ChEBI" id="CHEBI:57597"/>
    </ligand>
</feature>
<evidence type="ECO:0000313" key="20">
    <source>
        <dbReference type="EMBL" id="AND41250.1"/>
    </source>
</evidence>
<keyword evidence="3 13" id="KW-0521">NADP</keyword>
<evidence type="ECO:0000256" key="5">
    <source>
        <dbReference type="ARBA" id="ARBA00023027"/>
    </source>
</evidence>
<feature type="domain" description="Glycerol-3-phosphate dehydrogenase NAD-dependent N-terminal" evidence="18">
    <location>
        <begin position="19"/>
        <end position="175"/>
    </location>
</feature>
<evidence type="ECO:0000256" key="16">
    <source>
        <dbReference type="PIRSR" id="PIRSR000114-3"/>
    </source>
</evidence>
<feature type="binding site" evidence="16">
    <location>
        <position position="271"/>
    </location>
    <ligand>
        <name>NAD(+)</name>
        <dbReference type="ChEBI" id="CHEBI:57540"/>
    </ligand>
</feature>
<feature type="binding site" evidence="13">
    <location>
        <position position="295"/>
    </location>
    <ligand>
        <name>NADPH</name>
        <dbReference type="ChEBI" id="CHEBI:57783"/>
    </ligand>
</feature>
<comment type="similarity">
    <text evidence="1 13 17">Belongs to the NAD-dependent glycerol-3-phosphate dehydrogenase family.</text>
</comment>
<dbReference type="GO" id="GO:0006650">
    <property type="term" value="P:glycerophospholipid metabolic process"/>
    <property type="evidence" value="ECO:0007669"/>
    <property type="project" value="UniProtKB-UniRule"/>
</dbReference>
<dbReference type="GO" id="GO:0046168">
    <property type="term" value="P:glycerol-3-phosphate catabolic process"/>
    <property type="evidence" value="ECO:0007669"/>
    <property type="project" value="InterPro"/>
</dbReference>
<feature type="binding site" evidence="13">
    <location>
        <position position="121"/>
    </location>
    <ligand>
        <name>sn-glycerol 3-phosphate</name>
        <dbReference type="ChEBI" id="CHEBI:57597"/>
    </ligand>
</feature>
<gene>
    <name evidence="13 20" type="primary">gpsA</name>
    <name evidence="20" type="ORF">A361_19515</name>
</gene>
<feature type="binding site" evidence="13">
    <location>
        <position position="260"/>
    </location>
    <ligand>
        <name>sn-glycerol 3-phosphate</name>
        <dbReference type="ChEBI" id="CHEBI:57597"/>
    </ligand>
</feature>
<reference evidence="20 21" key="1">
    <citation type="submission" date="2016-04" db="EMBL/GenBank/DDBJ databases">
        <title>Complete genome sequence of Bacillus oceanisediminis strain 2691.</title>
        <authorList>
            <person name="Jeong H."/>
            <person name="Kim H.J."/>
            <person name="Lee D.-W."/>
        </authorList>
    </citation>
    <scope>NUCLEOTIDE SEQUENCE [LARGE SCALE GENOMIC DNA]</scope>
    <source>
        <strain evidence="20 21">2691</strain>
    </source>
</reference>
<evidence type="ECO:0000256" key="4">
    <source>
        <dbReference type="ARBA" id="ARBA00023002"/>
    </source>
</evidence>
<evidence type="ECO:0000256" key="15">
    <source>
        <dbReference type="PIRSR" id="PIRSR000114-2"/>
    </source>
</evidence>
<evidence type="ECO:0000256" key="13">
    <source>
        <dbReference type="HAMAP-Rule" id="MF_00394"/>
    </source>
</evidence>
<dbReference type="PIRSF" id="PIRSF000114">
    <property type="entry name" value="Glycerol-3-P_dh"/>
    <property type="match status" value="1"/>
</dbReference>
<dbReference type="InterPro" id="IPR006168">
    <property type="entry name" value="G3P_DH_NAD-dep"/>
</dbReference>
<comment type="subcellular location">
    <subcellularLocation>
        <location evidence="13">Cytoplasm</location>
    </subcellularLocation>
</comment>
<evidence type="ECO:0000256" key="17">
    <source>
        <dbReference type="RuleBase" id="RU000437"/>
    </source>
</evidence>
<evidence type="ECO:0000256" key="11">
    <source>
        <dbReference type="ARBA" id="ARBA00069372"/>
    </source>
</evidence>
<proteinExistence type="inferred from homology"/>
<dbReference type="InterPro" id="IPR013328">
    <property type="entry name" value="6PGD_dom2"/>
</dbReference>
<feature type="binding site" evidence="13">
    <location>
        <position position="121"/>
    </location>
    <ligand>
        <name>NADPH</name>
        <dbReference type="ChEBI" id="CHEBI:57783"/>
    </ligand>
</feature>
<dbReference type="Gene3D" id="1.10.1040.10">
    <property type="entry name" value="N-(1-d-carboxylethyl)-l-norvaline Dehydrogenase, domain 2"/>
    <property type="match status" value="1"/>
</dbReference>
<dbReference type="GO" id="GO:0141153">
    <property type="term" value="F:glycerol-3-phosphate dehydrogenase (NADP+) activity"/>
    <property type="evidence" value="ECO:0007669"/>
    <property type="project" value="RHEA"/>
</dbReference>
<dbReference type="NCBIfam" id="NF000940">
    <property type="entry name" value="PRK00094.1-2"/>
    <property type="match status" value="1"/>
</dbReference>
<dbReference type="PANTHER" id="PTHR11728">
    <property type="entry name" value="GLYCEROL-3-PHOSPHATE DEHYDROGENASE"/>
    <property type="match status" value="1"/>
</dbReference>
<dbReference type="SUPFAM" id="SSF48179">
    <property type="entry name" value="6-phosphogluconate dehydrogenase C-terminal domain-like"/>
    <property type="match status" value="1"/>
</dbReference>
<feature type="binding site" evidence="13">
    <location>
        <position position="297"/>
    </location>
    <ligand>
        <name>NADPH</name>
        <dbReference type="ChEBI" id="CHEBI:57783"/>
    </ligand>
</feature>
<evidence type="ECO:0000256" key="6">
    <source>
        <dbReference type="ARBA" id="ARBA00023098"/>
    </source>
</evidence>
<dbReference type="InterPro" id="IPR006109">
    <property type="entry name" value="G3P_DH_NAD-dep_C"/>
</dbReference>
<keyword evidence="2 13" id="KW-0444">Lipid biosynthesis</keyword>
<keyword evidence="6 13" id="KW-0443">Lipid metabolism</keyword>
<feature type="active site" description="Proton acceptor" evidence="13 14">
    <location>
        <position position="207"/>
    </location>
</feature>
<feature type="binding site" evidence="13">
    <location>
        <position position="272"/>
    </location>
    <ligand>
        <name>sn-glycerol 3-phosphate</name>
        <dbReference type="ChEBI" id="CHEBI:57597"/>
    </ligand>
</feature>
<dbReference type="UniPathway" id="UPA00940"/>
<feature type="binding site" evidence="13">
    <location>
        <position position="26"/>
    </location>
    <ligand>
        <name>NADPH</name>
        <dbReference type="ChEBI" id="CHEBI:57783"/>
    </ligand>
</feature>
<dbReference type="GO" id="GO:0046167">
    <property type="term" value="P:glycerol-3-phosphate biosynthetic process"/>
    <property type="evidence" value="ECO:0007669"/>
    <property type="project" value="UniProtKB-UniRule"/>
</dbReference>
<feature type="binding site" evidence="13">
    <location>
        <position position="64"/>
    </location>
    <ligand>
        <name>NADPH</name>
        <dbReference type="ChEBI" id="CHEBI:57783"/>
    </ligand>
</feature>
<evidence type="ECO:0000256" key="12">
    <source>
        <dbReference type="ARBA" id="ARBA00080511"/>
    </source>
</evidence>
<evidence type="ECO:0000256" key="10">
    <source>
        <dbReference type="ARBA" id="ARBA00066687"/>
    </source>
</evidence>
<dbReference type="Pfam" id="PF01210">
    <property type="entry name" value="NAD_Gly3P_dh_N"/>
    <property type="match status" value="1"/>
</dbReference>
<dbReference type="Gene3D" id="3.40.50.720">
    <property type="entry name" value="NAD(P)-binding Rossmann-like Domain"/>
    <property type="match status" value="1"/>
</dbReference>
<feature type="binding site" evidence="15">
    <location>
        <position position="121"/>
    </location>
    <ligand>
        <name>substrate</name>
    </ligand>
</feature>
<sequence length="364" mass="39242">MHPNTLKGSDQMERKKESVAVAGAGSWGTALAMVLADNGHDVRLWGHNPDQIEEINKHHTNQKYLSGIHLPAEIRGYTSLEEALTGTDTLILAVPTKAIREVVGKIKGSRKEPLTIVHVSKGIEPDSLLRISEMIEEEMPGNLLDSVVVLSGPSHAEEVSLRHPTTVTVSSKNMVAAEKIQDLFINNNFRVYTNPDIIGVEIGGALKNIIALAAGITDGLGYGDNAKAALITRGLAEIARLGMKMGASPLTFSGLAGIGDLIVTCTSVHSRNWRAGNLLGKGHNLQEVLDNMGMVVEGVRTTKAAHQLAQKYDVKMPITTVLYDVLFNNVIAKDAVDLLMARGKTHEMEDLANVLEDQSGNKKD</sequence>
<keyword evidence="8 13" id="KW-1208">Phospholipid metabolism</keyword>
<dbReference type="FunFam" id="3.40.50.720:FF:000019">
    <property type="entry name" value="Glycerol-3-phosphate dehydrogenase [NAD(P)+]"/>
    <property type="match status" value="1"/>
</dbReference>
<keyword evidence="13" id="KW-0547">Nucleotide-binding</keyword>
<evidence type="ECO:0000313" key="21">
    <source>
        <dbReference type="Proteomes" id="UP000077856"/>
    </source>
</evidence>
<feature type="binding site" evidence="13">
    <location>
        <position position="207"/>
    </location>
    <ligand>
        <name>sn-glycerol 3-phosphate</name>
        <dbReference type="ChEBI" id="CHEBI:57597"/>
    </ligand>
</feature>
<feature type="binding site" evidence="13">
    <location>
        <position position="271"/>
    </location>
    <ligand>
        <name>NADPH</name>
        <dbReference type="ChEBI" id="CHEBI:57783"/>
    </ligand>
</feature>
<keyword evidence="13" id="KW-0963">Cytoplasm</keyword>
<feature type="binding site" evidence="13">
    <location>
        <position position="47"/>
    </location>
    <ligand>
        <name>NADPH</name>
        <dbReference type="ChEBI" id="CHEBI:57783"/>
    </ligand>
</feature>
<evidence type="ECO:0000259" key="18">
    <source>
        <dbReference type="Pfam" id="PF01210"/>
    </source>
</evidence>
<dbReference type="EC" id="1.1.1.94" evidence="10 13"/>
<feature type="binding site" evidence="15">
    <location>
        <begin position="271"/>
        <end position="272"/>
    </location>
    <ligand>
        <name>substrate</name>
    </ligand>
</feature>
<evidence type="ECO:0000256" key="1">
    <source>
        <dbReference type="ARBA" id="ARBA00011009"/>
    </source>
</evidence>
<dbReference type="eggNOG" id="COG0240">
    <property type="taxonomic scope" value="Bacteria"/>
</dbReference>
<feature type="binding site" evidence="13">
    <location>
        <position position="271"/>
    </location>
    <ligand>
        <name>sn-glycerol 3-phosphate</name>
        <dbReference type="ChEBI" id="CHEBI:57597"/>
    </ligand>
</feature>
<dbReference type="PRINTS" id="PR00077">
    <property type="entry name" value="GPDHDRGNASE"/>
</dbReference>
<dbReference type="SUPFAM" id="SSF51735">
    <property type="entry name" value="NAD(P)-binding Rossmann-fold domains"/>
    <property type="match status" value="1"/>
</dbReference>
<evidence type="ECO:0000256" key="2">
    <source>
        <dbReference type="ARBA" id="ARBA00022516"/>
    </source>
</evidence>
<comment type="catalytic activity">
    <reaction evidence="9">
        <text>sn-glycerol 3-phosphate + NADP(+) = dihydroxyacetone phosphate + NADPH + H(+)</text>
        <dbReference type="Rhea" id="RHEA:11096"/>
        <dbReference type="ChEBI" id="CHEBI:15378"/>
        <dbReference type="ChEBI" id="CHEBI:57597"/>
        <dbReference type="ChEBI" id="CHEBI:57642"/>
        <dbReference type="ChEBI" id="CHEBI:57783"/>
        <dbReference type="ChEBI" id="CHEBI:58349"/>
        <dbReference type="EC" id="1.1.1.94"/>
    </reaction>
    <physiologicalReaction direction="right-to-left" evidence="9">
        <dbReference type="Rhea" id="RHEA:11098"/>
    </physiologicalReaction>
</comment>
<keyword evidence="4 13" id="KW-0560">Oxidoreductase</keyword>
<dbReference type="InterPro" id="IPR011128">
    <property type="entry name" value="G3P_DH_NAD-dep_N"/>
</dbReference>
<evidence type="ECO:0000259" key="19">
    <source>
        <dbReference type="Pfam" id="PF07479"/>
    </source>
</evidence>
<name>A0A160MDY2_9BACI</name>
<dbReference type="FunFam" id="1.10.1040.10:FF:000001">
    <property type="entry name" value="Glycerol-3-phosphate dehydrogenase [NAD(P)+]"/>
    <property type="match status" value="1"/>
</dbReference>
<protein>
    <recommendedName>
        <fullName evidence="11 13">Glycerol-3-phosphate dehydrogenase [NAD(P)+]</fullName>
        <ecNumber evidence="10 13">1.1.1.94</ecNumber>
    </recommendedName>
    <alternativeName>
        <fullName evidence="13">NAD(P)(+)-dependent glycerol-3-phosphate dehydrogenase</fullName>
    </alternativeName>
    <alternativeName>
        <fullName evidence="12 13">NAD(P)H-dependent dihydroxyacetone-phosphate reductase</fullName>
    </alternativeName>
</protein>
<dbReference type="STRING" id="1196031.A361_19515"/>
<feature type="binding site" evidence="13">
    <location>
        <position position="156"/>
    </location>
    <ligand>
        <name>NADPH</name>
        <dbReference type="ChEBI" id="CHEBI:57783"/>
    </ligand>
</feature>
<dbReference type="HAMAP" id="MF_00394">
    <property type="entry name" value="NAD_Glyc3P_dehydrog"/>
    <property type="match status" value="1"/>
</dbReference>
<dbReference type="KEGG" id="bon:A361_19515"/>
<dbReference type="InterPro" id="IPR036291">
    <property type="entry name" value="NAD(P)-bd_dom_sf"/>
</dbReference>
<dbReference type="GO" id="GO:0051287">
    <property type="term" value="F:NAD binding"/>
    <property type="evidence" value="ECO:0007669"/>
    <property type="project" value="InterPro"/>
</dbReference>
<comment type="caution">
    <text evidence="13">Lacks conserved residue(s) required for the propagation of feature annotation.</text>
</comment>
<dbReference type="GO" id="GO:0005829">
    <property type="term" value="C:cytosol"/>
    <property type="evidence" value="ECO:0007669"/>
    <property type="project" value="TreeGrafter"/>
</dbReference>
<dbReference type="Proteomes" id="UP000077856">
    <property type="component" value="Chromosome"/>
</dbReference>
<feature type="binding site" evidence="16">
    <location>
        <begin position="23"/>
        <end position="28"/>
    </location>
    <ligand>
        <name>NAD(+)</name>
        <dbReference type="ChEBI" id="CHEBI:57540"/>
    </ligand>
</feature>
<accession>A0A160MDY2</accession>
<keyword evidence="7 13" id="KW-0594">Phospholipid biosynthesis</keyword>
<evidence type="ECO:0000256" key="9">
    <source>
        <dbReference type="ARBA" id="ARBA00052716"/>
    </source>
</evidence>
<dbReference type="PROSITE" id="PS00957">
    <property type="entry name" value="NAD_G3PDH"/>
    <property type="match status" value="1"/>
</dbReference>
<dbReference type="EMBL" id="CP015506">
    <property type="protein sequence ID" value="AND41250.1"/>
    <property type="molecule type" value="Genomic_DNA"/>
</dbReference>
<dbReference type="GO" id="GO:0005975">
    <property type="term" value="P:carbohydrate metabolic process"/>
    <property type="evidence" value="ECO:0007669"/>
    <property type="project" value="InterPro"/>
</dbReference>
<dbReference type="GO" id="GO:0141152">
    <property type="term" value="F:glycerol-3-phosphate dehydrogenase (NAD+) activity"/>
    <property type="evidence" value="ECO:0007669"/>
    <property type="project" value="RHEA"/>
</dbReference>
<dbReference type="Pfam" id="PF07479">
    <property type="entry name" value="NAD_Gly3P_dh_C"/>
    <property type="match status" value="1"/>
</dbReference>
<feature type="binding site" evidence="13">
    <location>
        <position position="27"/>
    </location>
    <ligand>
        <name>NADPH</name>
        <dbReference type="ChEBI" id="CHEBI:57783"/>
    </ligand>
</feature>
<comment type="function">
    <text evidence="13">Catalyzes the reduction of the glycolytic intermediate dihydroxyacetone phosphate (DHAP) to sn-glycerol 3-phosphate (G3P), the key precursor for phospholipid synthesis.</text>
</comment>
<dbReference type="PANTHER" id="PTHR11728:SF1">
    <property type="entry name" value="GLYCEROL-3-PHOSPHATE DEHYDROGENASE [NAD(+)] 2, CHLOROPLASTIC"/>
    <property type="match status" value="1"/>
</dbReference>
<comment type="pathway">
    <text evidence="13">Membrane lipid metabolism; glycerophospholipid metabolism.</text>
</comment>
<organism evidence="20 21">
    <name type="scientific">Cytobacillus oceanisediminis 2691</name>
    <dbReference type="NCBI Taxonomy" id="1196031"/>
    <lineage>
        <taxon>Bacteria</taxon>
        <taxon>Bacillati</taxon>
        <taxon>Bacillota</taxon>
        <taxon>Bacilli</taxon>
        <taxon>Bacillales</taxon>
        <taxon>Bacillaceae</taxon>
        <taxon>Cytobacillus</taxon>
    </lineage>
</organism>
<feature type="domain" description="Glycerol-3-phosphate dehydrogenase NAD-dependent C-terminal" evidence="19">
    <location>
        <begin position="196"/>
        <end position="336"/>
    </location>
</feature>
<dbReference type="NCBIfam" id="NF000941">
    <property type="entry name" value="PRK00094.1-3"/>
    <property type="match status" value="1"/>
</dbReference>
<feature type="binding site" evidence="13">
    <location>
        <position position="152"/>
    </location>
    <ligand>
        <name>sn-glycerol 3-phosphate</name>
        <dbReference type="ChEBI" id="CHEBI:57597"/>
    </ligand>
</feature>
<evidence type="ECO:0000256" key="14">
    <source>
        <dbReference type="PIRSR" id="PIRSR000114-1"/>
    </source>
</evidence>
<dbReference type="AlphaFoldDB" id="A0A160MDY2"/>
<evidence type="ECO:0000256" key="3">
    <source>
        <dbReference type="ARBA" id="ARBA00022857"/>
    </source>
</evidence>
<evidence type="ECO:0000256" key="7">
    <source>
        <dbReference type="ARBA" id="ARBA00023209"/>
    </source>
</evidence>
<dbReference type="GO" id="GO:0008654">
    <property type="term" value="P:phospholipid biosynthetic process"/>
    <property type="evidence" value="ECO:0007669"/>
    <property type="project" value="UniProtKB-KW"/>
</dbReference>
<dbReference type="InterPro" id="IPR008927">
    <property type="entry name" value="6-PGluconate_DH-like_C_sf"/>
</dbReference>
<feature type="binding site" evidence="13">
    <location>
        <position position="270"/>
    </location>
    <ligand>
        <name>sn-glycerol 3-phosphate</name>
        <dbReference type="ChEBI" id="CHEBI:57597"/>
    </ligand>
</feature>
<dbReference type="NCBIfam" id="NF000942">
    <property type="entry name" value="PRK00094.1-4"/>
    <property type="match status" value="1"/>
</dbReference>
<feature type="binding site" evidence="16">
    <location>
        <position position="156"/>
    </location>
    <ligand>
        <name>NAD(+)</name>
        <dbReference type="ChEBI" id="CHEBI:57540"/>
    </ligand>
</feature>
<comment type="catalytic activity">
    <reaction evidence="13">
        <text>sn-glycerol 3-phosphate + NAD(+) = dihydroxyacetone phosphate + NADH + H(+)</text>
        <dbReference type="Rhea" id="RHEA:11092"/>
        <dbReference type="ChEBI" id="CHEBI:15378"/>
        <dbReference type="ChEBI" id="CHEBI:57540"/>
        <dbReference type="ChEBI" id="CHEBI:57597"/>
        <dbReference type="ChEBI" id="CHEBI:57642"/>
        <dbReference type="ChEBI" id="CHEBI:57945"/>
        <dbReference type="EC" id="1.1.1.94"/>
    </reaction>
</comment>
<evidence type="ECO:0000256" key="8">
    <source>
        <dbReference type="ARBA" id="ARBA00023264"/>
    </source>
</evidence>